<gene>
    <name evidence="3" type="ORF">AZI87_05245</name>
</gene>
<reference evidence="3 4" key="1">
    <citation type="submission" date="2016-03" db="EMBL/GenBank/DDBJ databases">
        <authorList>
            <person name="Ploux O."/>
        </authorList>
    </citation>
    <scope>NUCLEOTIDE SEQUENCE [LARGE SCALE GENOMIC DNA]</scope>
    <source>
        <strain evidence="3 4">EC13</strain>
    </source>
</reference>
<evidence type="ECO:0000256" key="1">
    <source>
        <dbReference type="SAM" id="MobiDB-lite"/>
    </source>
</evidence>
<comment type="caution">
    <text evidence="3">The sequence shown here is derived from an EMBL/GenBank/DDBJ whole genome shotgun (WGS) entry which is preliminary data.</text>
</comment>
<dbReference type="EMBL" id="LUKD01000001">
    <property type="protein sequence ID" value="KYG68643.1"/>
    <property type="molecule type" value="Genomic_DNA"/>
</dbReference>
<organism evidence="3 4">
    <name type="scientific">Bdellovibrio bacteriovorus</name>
    <dbReference type="NCBI Taxonomy" id="959"/>
    <lineage>
        <taxon>Bacteria</taxon>
        <taxon>Pseudomonadati</taxon>
        <taxon>Bdellovibrionota</taxon>
        <taxon>Bdellovibrionia</taxon>
        <taxon>Bdellovibrionales</taxon>
        <taxon>Pseudobdellovibrionaceae</taxon>
        <taxon>Bdellovibrio</taxon>
    </lineage>
</organism>
<feature type="chain" id="PRO_5007834853" evidence="2">
    <location>
        <begin position="24"/>
        <end position="476"/>
    </location>
</feature>
<dbReference type="AlphaFoldDB" id="A0A162GPM6"/>
<dbReference type="PROSITE" id="PS51257">
    <property type="entry name" value="PROKAR_LIPOPROTEIN"/>
    <property type="match status" value="1"/>
</dbReference>
<sequence length="476" mass="52175">MDSTRKYWHLTTALMVSASLVLSACQETSRKASVRAAGKGTAAQVTESVAKKTEVAKKYSKNIKDPRVLTAYNSHLSELFKALEKSGQVPWSGLFSLKNWIFGGVDLKTISNFISEEYEVRHQQAVVRQTQFEVFVDDKAFVTIASEEQAKLILRQYLTSLYSLRNLSGQELCTLAKQSLNNTECQALAQSPTPEQAAAARIEASKSKSKSDTTVAKTAPSVSRKMERADENRIDRVLALITQKGVQLTEADLLKELTDAGFDMRLFSFKLGKASEVANPKKLTDAQAEALFKAVMQLHGQESTCFSLRSDSNSKCLVNVERSDVFKIPGHAGYRLISLAVKEAEAVSSLLTEVFYDMNGQDVVEVMNSKNEKLQLLPLVSKGLEKPEVGTKYRLNYLVLKKVEAEGKTDFGLSGVLSIPGVLKKVTVVDGKTACEGALAEGKEKAQDIILIASDDKLVSSLKEVTAKSQPTAPCW</sequence>
<feature type="region of interest" description="Disordered" evidence="1">
    <location>
        <begin position="203"/>
        <end position="228"/>
    </location>
</feature>
<evidence type="ECO:0000313" key="3">
    <source>
        <dbReference type="EMBL" id="KYG68643.1"/>
    </source>
</evidence>
<accession>A0A162GPM6</accession>
<evidence type="ECO:0000313" key="4">
    <source>
        <dbReference type="Proteomes" id="UP000075799"/>
    </source>
</evidence>
<evidence type="ECO:0000256" key="2">
    <source>
        <dbReference type="SAM" id="SignalP"/>
    </source>
</evidence>
<keyword evidence="2" id="KW-0732">Signal</keyword>
<dbReference type="Proteomes" id="UP000075799">
    <property type="component" value="Unassembled WGS sequence"/>
</dbReference>
<dbReference type="RefSeq" id="WP_063205337.1">
    <property type="nucleotide sequence ID" value="NZ_LUKD01000001.1"/>
</dbReference>
<proteinExistence type="predicted"/>
<feature type="signal peptide" evidence="2">
    <location>
        <begin position="1"/>
        <end position="23"/>
    </location>
</feature>
<name>A0A162GPM6_BDEBC</name>
<dbReference type="OrthoDB" id="9817263at2"/>
<protein>
    <submittedName>
        <fullName evidence="3">Uncharacterized protein</fullName>
    </submittedName>
</protein>